<feature type="transmembrane region" description="Helical" evidence="1">
    <location>
        <begin position="52"/>
        <end position="71"/>
    </location>
</feature>
<evidence type="ECO:0000313" key="3">
    <source>
        <dbReference type="Proteomes" id="UP000471031"/>
    </source>
</evidence>
<dbReference type="AlphaFoldDB" id="A0A845LFA3"/>
<keyword evidence="3" id="KW-1185">Reference proteome</keyword>
<dbReference type="OrthoDB" id="1111222at2"/>
<keyword evidence="1" id="KW-0812">Transmembrane</keyword>
<name>A0A845LFA3_HELGE</name>
<protein>
    <recommendedName>
        <fullName evidence="4">DUF3137 domain-containing protein</fullName>
    </recommendedName>
</protein>
<gene>
    <name evidence="2" type="ORF">GTO89_11110</name>
</gene>
<keyword evidence="1" id="KW-1133">Transmembrane helix</keyword>
<dbReference type="RefSeq" id="WP_161262143.1">
    <property type="nucleotide sequence ID" value="NZ_JAFBDC010000007.1"/>
</dbReference>
<dbReference type="EMBL" id="WXEX01000008">
    <property type="protein sequence ID" value="MZP43590.1"/>
    <property type="molecule type" value="Genomic_DNA"/>
</dbReference>
<organism evidence="2 3">
    <name type="scientific">Heliomicrobium gestii</name>
    <name type="common">Heliobacterium gestii</name>
    <dbReference type="NCBI Taxonomy" id="2699"/>
    <lineage>
        <taxon>Bacteria</taxon>
        <taxon>Bacillati</taxon>
        <taxon>Bacillota</taxon>
        <taxon>Clostridia</taxon>
        <taxon>Eubacteriales</taxon>
        <taxon>Heliobacteriaceae</taxon>
        <taxon>Heliomicrobium</taxon>
    </lineage>
</organism>
<keyword evidence="1" id="KW-0472">Membrane</keyword>
<sequence length="380" mass="44437">MKKTNNMGHYVVNTFLNQRSIFFELFLVAFLLAFGTNLLTNYLFELNDISKLTWLCIGLALIFIPLSVLFAKKFRSMKCKVVFPCVLIFNKQTKQLVNIPGYDFGEEIPKILSSTFLEKKALKLNWEKDSLNMVSPNNQNNQQINSKKLLLEAIEYYLLENLSAHLSDFFANKKGYKLCIYNRDNISDLRKNRILDLFTTPTDEREAFINEDGSKKILKIIKCTDKEQVLHMAFCNGAVYRRFELTLPQDSVTTRKDDGIITISTPMIEIEFRIIFDGFSTTLPELFDRYYLKVNNGNLITHYYVEIQVFVRFKRRSLFSIGWEYHAWIDSFLNSLSMKVNKDEFLEEIGWKKVETLLHIMREQNTPVVSTENTKSGKEK</sequence>
<evidence type="ECO:0000313" key="2">
    <source>
        <dbReference type="EMBL" id="MZP43590.1"/>
    </source>
</evidence>
<reference evidence="2 3" key="1">
    <citation type="submission" date="2020-01" db="EMBL/GenBank/DDBJ databases">
        <title>Whole genome sequence of Heliobacterium gestii DSM 11169.</title>
        <authorList>
            <person name="Kyndt J.A."/>
            <person name="Meyer T.E."/>
        </authorList>
    </citation>
    <scope>NUCLEOTIDE SEQUENCE [LARGE SCALE GENOMIC DNA]</scope>
    <source>
        <strain evidence="2 3">DSM 11169</strain>
    </source>
</reference>
<feature type="transmembrane region" description="Helical" evidence="1">
    <location>
        <begin position="21"/>
        <end position="40"/>
    </location>
</feature>
<accession>A0A845LFA3</accession>
<evidence type="ECO:0008006" key="4">
    <source>
        <dbReference type="Google" id="ProtNLM"/>
    </source>
</evidence>
<proteinExistence type="predicted"/>
<comment type="caution">
    <text evidence="2">The sequence shown here is derived from an EMBL/GenBank/DDBJ whole genome shotgun (WGS) entry which is preliminary data.</text>
</comment>
<evidence type="ECO:0000256" key="1">
    <source>
        <dbReference type="SAM" id="Phobius"/>
    </source>
</evidence>
<dbReference type="Proteomes" id="UP000471031">
    <property type="component" value="Unassembled WGS sequence"/>
</dbReference>